<gene>
    <name evidence="1" type="ORF">KIW84_075745</name>
</gene>
<dbReference type="PANTHER" id="PTHR33067:SF9">
    <property type="entry name" value="RNA-DIRECTED DNA POLYMERASE"/>
    <property type="match status" value="1"/>
</dbReference>
<organism evidence="1 2">
    <name type="scientific">Pisum sativum</name>
    <name type="common">Garden pea</name>
    <name type="synonym">Lathyrus oleraceus</name>
    <dbReference type="NCBI Taxonomy" id="3888"/>
    <lineage>
        <taxon>Eukaryota</taxon>
        <taxon>Viridiplantae</taxon>
        <taxon>Streptophyta</taxon>
        <taxon>Embryophyta</taxon>
        <taxon>Tracheophyta</taxon>
        <taxon>Spermatophyta</taxon>
        <taxon>Magnoliopsida</taxon>
        <taxon>eudicotyledons</taxon>
        <taxon>Gunneridae</taxon>
        <taxon>Pentapetalae</taxon>
        <taxon>rosids</taxon>
        <taxon>fabids</taxon>
        <taxon>Fabales</taxon>
        <taxon>Fabaceae</taxon>
        <taxon>Papilionoideae</taxon>
        <taxon>50 kb inversion clade</taxon>
        <taxon>NPAAA clade</taxon>
        <taxon>Hologalegina</taxon>
        <taxon>IRL clade</taxon>
        <taxon>Fabeae</taxon>
        <taxon>Lathyrus</taxon>
    </lineage>
</organism>
<evidence type="ECO:0000313" key="2">
    <source>
        <dbReference type="Proteomes" id="UP001058974"/>
    </source>
</evidence>
<dbReference type="AlphaFoldDB" id="A0A9D4VUS5"/>
<dbReference type="Proteomes" id="UP001058974">
    <property type="component" value="Chromosome 7"/>
</dbReference>
<accession>A0A9D4VUS5</accession>
<sequence>MPTYAKFMKDIISKRCTADTNPIILTKTCSAILQGMKIPIKKKDRGAVTIPCTIGDRSFNKDLIDLGASVSLMSLSIYKKLEMPEDEEIPLILGRPFLETGRCVLNIEEGTMTLKVLDQVMTYDSPLNAPQSPLERVLRLSIFDSDKEVDNGESEVLAFLDAQPPWKGSRPHWWEGL</sequence>
<comment type="caution">
    <text evidence="1">The sequence shown here is derived from an EMBL/GenBank/DDBJ whole genome shotgun (WGS) entry which is preliminary data.</text>
</comment>
<dbReference type="Gramene" id="Psat07G0574500-T1">
    <property type="protein sequence ID" value="KAI5390555.1"/>
    <property type="gene ID" value="KIW84_075745"/>
</dbReference>
<reference evidence="1 2" key="1">
    <citation type="journal article" date="2022" name="Nat. Genet.">
        <title>Improved pea reference genome and pan-genome highlight genomic features and evolutionary characteristics.</title>
        <authorList>
            <person name="Yang T."/>
            <person name="Liu R."/>
            <person name="Luo Y."/>
            <person name="Hu S."/>
            <person name="Wang D."/>
            <person name="Wang C."/>
            <person name="Pandey M.K."/>
            <person name="Ge S."/>
            <person name="Xu Q."/>
            <person name="Li N."/>
            <person name="Li G."/>
            <person name="Huang Y."/>
            <person name="Saxena R.K."/>
            <person name="Ji Y."/>
            <person name="Li M."/>
            <person name="Yan X."/>
            <person name="He Y."/>
            <person name="Liu Y."/>
            <person name="Wang X."/>
            <person name="Xiang C."/>
            <person name="Varshney R.K."/>
            <person name="Ding H."/>
            <person name="Gao S."/>
            <person name="Zong X."/>
        </authorList>
    </citation>
    <scope>NUCLEOTIDE SEQUENCE [LARGE SCALE GENOMIC DNA]</scope>
    <source>
        <strain evidence="1 2">cv. Zhongwan 6</strain>
    </source>
</reference>
<evidence type="ECO:0000313" key="1">
    <source>
        <dbReference type="EMBL" id="KAI5390555.1"/>
    </source>
</evidence>
<dbReference type="EMBL" id="JAMSHJ010000007">
    <property type="protein sequence ID" value="KAI5390555.1"/>
    <property type="molecule type" value="Genomic_DNA"/>
</dbReference>
<proteinExistence type="predicted"/>
<name>A0A9D4VUS5_PEA</name>
<dbReference type="PANTHER" id="PTHR33067">
    <property type="entry name" value="RNA-DIRECTED DNA POLYMERASE-RELATED"/>
    <property type="match status" value="1"/>
</dbReference>
<evidence type="ECO:0008006" key="3">
    <source>
        <dbReference type="Google" id="ProtNLM"/>
    </source>
</evidence>
<dbReference type="Gene3D" id="2.40.70.10">
    <property type="entry name" value="Acid Proteases"/>
    <property type="match status" value="1"/>
</dbReference>
<dbReference type="InterPro" id="IPR021109">
    <property type="entry name" value="Peptidase_aspartic_dom_sf"/>
</dbReference>
<protein>
    <recommendedName>
        <fullName evidence="3">Aspartic peptidase DDI1-type domain-containing protein</fullName>
    </recommendedName>
</protein>
<keyword evidence="2" id="KW-1185">Reference proteome</keyword>